<name>A0A3N0CB27_9ACTN</name>
<sequence>MLLGEYLRESGLGDFHTRSGVRECDGERRTHAWMVQDGLIVDITADQFPDACAAVIVTRDSSWHQSWLPAGGYCLASLAHFEGHDHEGRIRDVYESLVAVAAE</sequence>
<dbReference type="EMBL" id="RJSE01000009">
    <property type="protein sequence ID" value="RNL60664.1"/>
    <property type="molecule type" value="Genomic_DNA"/>
</dbReference>
<proteinExistence type="predicted"/>
<evidence type="ECO:0000313" key="2">
    <source>
        <dbReference type="Proteomes" id="UP000267128"/>
    </source>
</evidence>
<protein>
    <submittedName>
        <fullName evidence="1">Uncharacterized protein</fullName>
    </submittedName>
</protein>
<accession>A0A3N0CB27</accession>
<keyword evidence="2" id="KW-1185">Reference proteome</keyword>
<dbReference type="Proteomes" id="UP000267128">
    <property type="component" value="Unassembled WGS sequence"/>
</dbReference>
<evidence type="ECO:0000313" key="1">
    <source>
        <dbReference type="EMBL" id="RNL60664.1"/>
    </source>
</evidence>
<gene>
    <name evidence="1" type="ORF">EFK50_20355</name>
</gene>
<organism evidence="1 2">
    <name type="scientific">Nocardioides marmoriginsengisoli</name>
    <dbReference type="NCBI Taxonomy" id="661483"/>
    <lineage>
        <taxon>Bacteria</taxon>
        <taxon>Bacillati</taxon>
        <taxon>Actinomycetota</taxon>
        <taxon>Actinomycetes</taxon>
        <taxon>Propionibacteriales</taxon>
        <taxon>Nocardioidaceae</taxon>
        <taxon>Nocardioides</taxon>
    </lineage>
</organism>
<dbReference type="AlphaFoldDB" id="A0A3N0CB27"/>
<reference evidence="1 2" key="1">
    <citation type="submission" date="2018-11" db="EMBL/GenBank/DDBJ databases">
        <authorList>
            <person name="Li F."/>
        </authorList>
    </citation>
    <scope>NUCLEOTIDE SEQUENCE [LARGE SCALE GENOMIC DNA]</scope>
    <source>
        <strain evidence="1 2">Gsoil 097</strain>
    </source>
</reference>
<comment type="caution">
    <text evidence="1">The sequence shown here is derived from an EMBL/GenBank/DDBJ whole genome shotgun (WGS) entry which is preliminary data.</text>
</comment>